<dbReference type="Pfam" id="PF25597">
    <property type="entry name" value="SH3_retrovirus"/>
    <property type="match status" value="1"/>
</dbReference>
<feature type="compositionally biased region" description="Low complexity" evidence="1">
    <location>
        <begin position="119"/>
        <end position="136"/>
    </location>
</feature>
<organism evidence="3 4">
    <name type="scientific">Claviceps arundinis</name>
    <dbReference type="NCBI Taxonomy" id="1623583"/>
    <lineage>
        <taxon>Eukaryota</taxon>
        <taxon>Fungi</taxon>
        <taxon>Dikarya</taxon>
        <taxon>Ascomycota</taxon>
        <taxon>Pezizomycotina</taxon>
        <taxon>Sordariomycetes</taxon>
        <taxon>Hypocreomycetidae</taxon>
        <taxon>Hypocreales</taxon>
        <taxon>Clavicipitaceae</taxon>
        <taxon>Claviceps</taxon>
    </lineage>
</organism>
<gene>
    <name evidence="3" type="ORF">E4U56_002481</name>
</gene>
<sequence length="271" mass="30449">MAPRAKVGRLVGMDGPKCRLYEIWLPDEERIVRARDVKFDEGDSPTDLSPPESPYIAELVDPSFEEEGRRITDIPNAEVFAVRPPPTLKHRGGISPSNEHYTDKLVISEASKPPFSSALPPTHFLPSPSPTPSTHSGVHHRRILRNDSILPGSFLDDDENFSDEPIGNEPNVSEDEDPSAQLMREASQPRRSQRSVPRQDYLHIATAGKKRARSPNRSNVAITYFDDDFSDDADQDAMSYSFLLLEAANVSDTKIDIPRRVITRLYTFYYG</sequence>
<dbReference type="AlphaFoldDB" id="A0A9P7SM84"/>
<name>A0A9P7SM84_9HYPO</name>
<dbReference type="OrthoDB" id="4960422at2759"/>
<dbReference type="EMBL" id="SRPS01000180">
    <property type="protein sequence ID" value="KAG5964082.1"/>
    <property type="molecule type" value="Genomic_DNA"/>
</dbReference>
<dbReference type="InterPro" id="IPR057670">
    <property type="entry name" value="SH3_retrovirus"/>
</dbReference>
<evidence type="ECO:0000259" key="2">
    <source>
        <dbReference type="Pfam" id="PF25597"/>
    </source>
</evidence>
<accession>A0A9P7SM84</accession>
<evidence type="ECO:0000313" key="4">
    <source>
        <dbReference type="Proteomes" id="UP000784919"/>
    </source>
</evidence>
<feature type="domain" description="Retroviral polymerase SH3-like" evidence="2">
    <location>
        <begin position="2"/>
        <end position="45"/>
    </location>
</feature>
<feature type="region of interest" description="Disordered" evidence="1">
    <location>
        <begin position="153"/>
        <end position="199"/>
    </location>
</feature>
<feature type="region of interest" description="Disordered" evidence="1">
    <location>
        <begin position="118"/>
        <end position="139"/>
    </location>
</feature>
<evidence type="ECO:0000313" key="3">
    <source>
        <dbReference type="EMBL" id="KAG5964082.1"/>
    </source>
</evidence>
<comment type="caution">
    <text evidence="3">The sequence shown here is derived from an EMBL/GenBank/DDBJ whole genome shotgun (WGS) entry which is preliminary data.</text>
</comment>
<protein>
    <recommendedName>
        <fullName evidence="2">Retroviral polymerase SH3-like domain-containing protein</fullName>
    </recommendedName>
</protein>
<reference evidence="3" key="1">
    <citation type="journal article" date="2020" name="bioRxiv">
        <title>Whole genome comparisons of ergot fungi reveals the divergence and evolution of species within the genus Claviceps are the result of varying mechanisms driving genome evolution and host range expansion.</title>
        <authorList>
            <person name="Wyka S.A."/>
            <person name="Mondo S.J."/>
            <person name="Liu M."/>
            <person name="Dettman J."/>
            <person name="Nalam V."/>
            <person name="Broders K.D."/>
        </authorList>
    </citation>
    <scope>NUCLEOTIDE SEQUENCE</scope>
    <source>
        <strain evidence="3">CCC 1102</strain>
    </source>
</reference>
<evidence type="ECO:0000256" key="1">
    <source>
        <dbReference type="SAM" id="MobiDB-lite"/>
    </source>
</evidence>
<dbReference type="Proteomes" id="UP000784919">
    <property type="component" value="Unassembled WGS sequence"/>
</dbReference>
<proteinExistence type="predicted"/>